<sequence>MRQAPRRGCACSHGRAFFSSGSICLEASARLQHAITRLLGNVVYDRAARLLFVFSSRCGDGDGSWAVLRIFSGLPRADAVLWFELASDPPMIRLGAWFVAFALIAPAAVPGAPPTDPKSCAGGRIGVVGTLSAQFEARSRATVILDARIITTITGCVERREGDRRDRWHCINSTSAMQYHPCPAADSEGQAQRLSAEELRNARNTLRQASATGAEDRLVSLKTPGAPPRTIAATF</sequence>
<evidence type="ECO:0000313" key="2">
    <source>
        <dbReference type="Proteomes" id="UP000019443"/>
    </source>
</evidence>
<dbReference type="PATRIC" id="fig|348824.6.peg.2771"/>
<reference evidence="1" key="1">
    <citation type="submission" date="2013-11" db="EMBL/GenBank/DDBJ databases">
        <title>Draft genome sequence of the broad-host-range Rhizobium sp. LPU83 strain, a member of the low-genetic diversity Oregon-like Rhizobium sp. group.</title>
        <authorList>
            <person name="Wibberg D."/>
            <person name="Puehler A."/>
            <person name="Schlueter A."/>
        </authorList>
    </citation>
    <scope>NUCLEOTIDE SEQUENCE [LARGE SCALE GENOMIC DNA]</scope>
    <source>
        <strain evidence="1">LPU83</strain>
    </source>
</reference>
<proteinExistence type="predicted"/>
<name>W6RVA1_9HYPH</name>
<keyword evidence="2" id="KW-1185">Reference proteome</keyword>
<dbReference type="AlphaFoldDB" id="W6RVA1"/>
<dbReference type="KEGG" id="rhl:LPU83_2567"/>
<dbReference type="Proteomes" id="UP000019443">
    <property type="component" value="Chromosome"/>
</dbReference>
<accession>W6RVA1</accession>
<organism evidence="1 2">
    <name type="scientific">Rhizobium favelukesii</name>
    <dbReference type="NCBI Taxonomy" id="348824"/>
    <lineage>
        <taxon>Bacteria</taxon>
        <taxon>Pseudomonadati</taxon>
        <taxon>Pseudomonadota</taxon>
        <taxon>Alphaproteobacteria</taxon>
        <taxon>Hyphomicrobiales</taxon>
        <taxon>Rhizobiaceae</taxon>
        <taxon>Rhizobium/Agrobacterium group</taxon>
        <taxon>Rhizobium</taxon>
    </lineage>
</organism>
<gene>
    <name evidence="1" type="ORF">LPU83_2567</name>
</gene>
<dbReference type="HOGENOM" id="CLU_1179452_0_0_5"/>
<protein>
    <submittedName>
        <fullName evidence="1">Uncharacterized protein</fullName>
    </submittedName>
</protein>
<dbReference type="EMBL" id="HG916852">
    <property type="protein sequence ID" value="CDM58221.1"/>
    <property type="molecule type" value="Genomic_DNA"/>
</dbReference>
<evidence type="ECO:0000313" key="1">
    <source>
        <dbReference type="EMBL" id="CDM58221.1"/>
    </source>
</evidence>